<dbReference type="GO" id="GO:0016791">
    <property type="term" value="F:phosphatase activity"/>
    <property type="evidence" value="ECO:0007669"/>
    <property type="project" value="TreeGrafter"/>
</dbReference>
<feature type="binding site" evidence="2">
    <location>
        <position position="58"/>
    </location>
    <ligand>
        <name>substrate</name>
    </ligand>
</feature>
<dbReference type="InterPro" id="IPR050275">
    <property type="entry name" value="PGM_Phosphatase"/>
</dbReference>
<dbReference type="RefSeq" id="WP_239678286.1">
    <property type="nucleotide sequence ID" value="NZ_CP070499.1"/>
</dbReference>
<gene>
    <name evidence="3" type="ORF">JQS43_07200</name>
</gene>
<feature type="active site" description="Tele-phosphohistidine intermediate" evidence="1">
    <location>
        <position position="9"/>
    </location>
</feature>
<dbReference type="InterPro" id="IPR029033">
    <property type="entry name" value="His_PPase_superfam"/>
</dbReference>
<dbReference type="PANTHER" id="PTHR48100">
    <property type="entry name" value="BROAD-SPECIFICITY PHOSPHATASE YOR283W-RELATED"/>
    <property type="match status" value="1"/>
</dbReference>
<accession>A0A895YJB3</accession>
<evidence type="ECO:0000313" key="4">
    <source>
        <dbReference type="Proteomes" id="UP000662857"/>
    </source>
</evidence>
<dbReference type="Proteomes" id="UP000662857">
    <property type="component" value="Chromosome"/>
</dbReference>
<evidence type="ECO:0000256" key="2">
    <source>
        <dbReference type="PIRSR" id="PIRSR613078-2"/>
    </source>
</evidence>
<dbReference type="AlphaFoldDB" id="A0A895YJB3"/>
<protein>
    <submittedName>
        <fullName evidence="3">Histidine phosphatase family protein</fullName>
    </submittedName>
</protein>
<dbReference type="Pfam" id="PF00300">
    <property type="entry name" value="His_Phos_1"/>
    <property type="match status" value="1"/>
</dbReference>
<name>A0A895YJB3_9ACTN</name>
<dbReference type="EMBL" id="CP070499">
    <property type="protein sequence ID" value="QSB16085.1"/>
    <property type="molecule type" value="Genomic_DNA"/>
</dbReference>
<proteinExistence type="predicted"/>
<dbReference type="KEGG" id="nhy:JQS43_07200"/>
<feature type="binding site" evidence="2">
    <location>
        <begin position="82"/>
        <end position="85"/>
    </location>
    <ligand>
        <name>substrate</name>
    </ligand>
</feature>
<dbReference type="CDD" id="cd07067">
    <property type="entry name" value="HP_PGM_like"/>
    <property type="match status" value="1"/>
</dbReference>
<keyword evidence="4" id="KW-1185">Reference proteome</keyword>
<dbReference type="PANTHER" id="PTHR48100:SF62">
    <property type="entry name" value="GLUCOSYL-3-PHOSPHOGLYCERATE PHOSPHATASE"/>
    <property type="match status" value="1"/>
</dbReference>
<dbReference type="GO" id="GO:0005737">
    <property type="term" value="C:cytoplasm"/>
    <property type="evidence" value="ECO:0007669"/>
    <property type="project" value="TreeGrafter"/>
</dbReference>
<sequence>MTTLILWRHGNTEWNAEHRIQGHTDAPLSALGHEQAARVAPLLARRTPAAIVSSDLSRAADTAMPLSQLTGAAVRPDPRLRERCYGDWEGLTMTEIATQFPEAHARKRAGEHDLGHGIEPPADVMKRVGEALRAAADAAEGQTTVVVTHGGSARYGMFDLLGWPIEQLGSIEILGNCHYTELHRDRVRGWMLRAHNVGLVKGGSPGYE</sequence>
<dbReference type="Gene3D" id="3.40.50.1240">
    <property type="entry name" value="Phosphoglycerate mutase-like"/>
    <property type="match status" value="1"/>
</dbReference>
<evidence type="ECO:0000313" key="3">
    <source>
        <dbReference type="EMBL" id="QSB16085.1"/>
    </source>
</evidence>
<organism evidence="3 4">
    <name type="scientific">Natronosporangium hydrolyticum</name>
    <dbReference type="NCBI Taxonomy" id="2811111"/>
    <lineage>
        <taxon>Bacteria</taxon>
        <taxon>Bacillati</taxon>
        <taxon>Actinomycetota</taxon>
        <taxon>Actinomycetes</taxon>
        <taxon>Micromonosporales</taxon>
        <taxon>Micromonosporaceae</taxon>
        <taxon>Natronosporangium</taxon>
    </lineage>
</organism>
<feature type="binding site" evidence="2">
    <location>
        <begin position="8"/>
        <end position="15"/>
    </location>
    <ligand>
        <name>substrate</name>
    </ligand>
</feature>
<dbReference type="InterPro" id="IPR013078">
    <property type="entry name" value="His_Pase_superF_clade-1"/>
</dbReference>
<evidence type="ECO:0000256" key="1">
    <source>
        <dbReference type="PIRSR" id="PIRSR613078-1"/>
    </source>
</evidence>
<dbReference type="SUPFAM" id="SSF53254">
    <property type="entry name" value="Phosphoglycerate mutase-like"/>
    <property type="match status" value="1"/>
</dbReference>
<feature type="active site" description="Proton donor/acceptor" evidence="1">
    <location>
        <position position="82"/>
    </location>
</feature>
<dbReference type="SMART" id="SM00855">
    <property type="entry name" value="PGAM"/>
    <property type="match status" value="1"/>
</dbReference>
<reference evidence="3" key="1">
    <citation type="submission" date="2021-02" db="EMBL/GenBank/DDBJ databases">
        <title>Natrosporangium hydrolyticum gen. nov., sp. nov, a haloalkaliphilic actinobacterium from a soda solonchak soil.</title>
        <authorList>
            <person name="Sorokin D.Y."/>
            <person name="Khijniak T.V."/>
            <person name="Zakharycheva A.P."/>
            <person name="Boueva O.V."/>
            <person name="Ariskina E.V."/>
            <person name="Hahnke R.L."/>
            <person name="Bunk B."/>
            <person name="Sproer C."/>
            <person name="Schumann P."/>
            <person name="Evtushenko L.I."/>
            <person name="Kublanov I.V."/>
        </authorList>
    </citation>
    <scope>NUCLEOTIDE SEQUENCE</scope>
    <source>
        <strain evidence="3">DSM 106523</strain>
    </source>
</reference>